<sequence length="286" mass="30607">MEADDSKTGSSQSAEVEQSGKAERTPGRPKRGRRRGKRVDVPITKKGRKIEVGAVSLQPNNATSDESRKTEQVNSKESSKSDANKVEVRAKTSPPIALPPIAPPTSLDYTERDVTPPLEVLQSMQQQAPFQPPFFPVPFPITSSPLSLSTFHPSTHLFPGQHPVGGASLPILGMPLSFPPTISQRGMAGGVVVSSVVWPVHMAPAPWQQIWLNPHQRALGAGTTPVNTDASTDTKTDSQSTATTTQTAEPENQFEARTPQPQRERLAGLCCNILGQKPSSGTLGVS</sequence>
<dbReference type="EMBL" id="CASHTH010002838">
    <property type="protein sequence ID" value="CAI8035944.1"/>
    <property type="molecule type" value="Genomic_DNA"/>
</dbReference>
<feature type="compositionally biased region" description="Basic residues" evidence="1">
    <location>
        <begin position="27"/>
        <end position="37"/>
    </location>
</feature>
<evidence type="ECO:0000256" key="1">
    <source>
        <dbReference type="SAM" id="MobiDB-lite"/>
    </source>
</evidence>
<organism evidence="2 3">
    <name type="scientific">Geodia barretti</name>
    <name type="common">Barrett's horny sponge</name>
    <dbReference type="NCBI Taxonomy" id="519541"/>
    <lineage>
        <taxon>Eukaryota</taxon>
        <taxon>Metazoa</taxon>
        <taxon>Porifera</taxon>
        <taxon>Demospongiae</taxon>
        <taxon>Heteroscleromorpha</taxon>
        <taxon>Tetractinellida</taxon>
        <taxon>Astrophorina</taxon>
        <taxon>Geodiidae</taxon>
        <taxon>Geodia</taxon>
    </lineage>
</organism>
<proteinExistence type="predicted"/>
<dbReference type="Proteomes" id="UP001174909">
    <property type="component" value="Unassembled WGS sequence"/>
</dbReference>
<feature type="region of interest" description="Disordered" evidence="1">
    <location>
        <begin position="1"/>
        <end position="107"/>
    </location>
</feature>
<feature type="region of interest" description="Disordered" evidence="1">
    <location>
        <begin position="221"/>
        <end position="262"/>
    </location>
</feature>
<feature type="compositionally biased region" description="Basic and acidic residues" evidence="1">
    <location>
        <begin position="77"/>
        <end position="90"/>
    </location>
</feature>
<feature type="compositionally biased region" description="Low complexity" evidence="1">
    <location>
        <begin position="228"/>
        <end position="248"/>
    </location>
</feature>
<name>A0AA35SUJ9_GEOBA</name>
<evidence type="ECO:0000313" key="3">
    <source>
        <dbReference type="Proteomes" id="UP001174909"/>
    </source>
</evidence>
<evidence type="ECO:0000313" key="2">
    <source>
        <dbReference type="EMBL" id="CAI8035944.1"/>
    </source>
</evidence>
<comment type="caution">
    <text evidence="2">The sequence shown here is derived from an EMBL/GenBank/DDBJ whole genome shotgun (WGS) entry which is preliminary data.</text>
</comment>
<protein>
    <submittedName>
        <fullName evidence="2">Uncharacterized protein</fullName>
    </submittedName>
</protein>
<dbReference type="AlphaFoldDB" id="A0AA35SUJ9"/>
<reference evidence="2" key="1">
    <citation type="submission" date="2023-03" db="EMBL/GenBank/DDBJ databases">
        <authorList>
            <person name="Steffen K."/>
            <person name="Cardenas P."/>
        </authorList>
    </citation>
    <scope>NUCLEOTIDE SEQUENCE</scope>
</reference>
<gene>
    <name evidence="2" type="ORF">GBAR_LOCUS20173</name>
</gene>
<accession>A0AA35SUJ9</accession>
<keyword evidence="3" id="KW-1185">Reference proteome</keyword>